<feature type="signal peptide" evidence="5">
    <location>
        <begin position="1"/>
        <end position="22"/>
    </location>
</feature>
<evidence type="ECO:0000256" key="5">
    <source>
        <dbReference type="SAM" id="SignalP"/>
    </source>
</evidence>
<comment type="subcellular location">
    <subcellularLocation>
        <location evidence="1">Secreted</location>
    </subcellularLocation>
</comment>
<gene>
    <name evidence="7" type="ORF">LOD99_2849</name>
</gene>
<evidence type="ECO:0000256" key="3">
    <source>
        <dbReference type="ARBA" id="ARBA00022729"/>
    </source>
</evidence>
<dbReference type="Proteomes" id="UP001165289">
    <property type="component" value="Unassembled WGS sequence"/>
</dbReference>
<name>A0AAV7K3V3_9METZ</name>
<evidence type="ECO:0000256" key="4">
    <source>
        <dbReference type="ARBA" id="ARBA00023157"/>
    </source>
</evidence>
<protein>
    <submittedName>
        <fullName evidence="7">Single insulin-like growth factor-binding domain protein-2</fullName>
    </submittedName>
</protein>
<evidence type="ECO:0000313" key="8">
    <source>
        <dbReference type="Proteomes" id="UP001165289"/>
    </source>
</evidence>
<dbReference type="InterPro" id="IPR011390">
    <property type="entry name" value="IGFBP_rP_mac25"/>
</dbReference>
<sequence length="168" mass="18999">MQIFRNCLLFVFFILVLKKANLLSCRKKCNKYLENCQNQECVGSFYLDVCGCCKICSKQNTEICGGVWGQYGRCEVGLACVRNPGDTHQLPGYCRPIENGCYYNLLGRSADTQIASYGTSYRTEDNTLCVCKSRGKWKCRLEGDIDVWHDSMIIQYSGDGEITNDSSE</sequence>
<proteinExistence type="predicted"/>
<dbReference type="EMBL" id="JAKMXF010000221">
    <property type="protein sequence ID" value="KAI6654971.1"/>
    <property type="molecule type" value="Genomic_DNA"/>
</dbReference>
<evidence type="ECO:0000256" key="1">
    <source>
        <dbReference type="ARBA" id="ARBA00004613"/>
    </source>
</evidence>
<dbReference type="Gene3D" id="4.10.40.20">
    <property type="match status" value="1"/>
</dbReference>
<dbReference type="PANTHER" id="PTHR14186:SF20">
    <property type="entry name" value="CYSTEINE-RICH MOTOR NEURON 1 PROTEIN-LIKE"/>
    <property type="match status" value="1"/>
</dbReference>
<accession>A0AAV7K3V3</accession>
<comment type="caution">
    <text evidence="7">The sequence shown here is derived from an EMBL/GenBank/DDBJ whole genome shotgun (WGS) entry which is preliminary data.</text>
</comment>
<keyword evidence="4" id="KW-1015">Disulfide bond</keyword>
<dbReference type="AlphaFoldDB" id="A0AAV7K3V3"/>
<keyword evidence="3 5" id="KW-0732">Signal</keyword>
<evidence type="ECO:0000259" key="6">
    <source>
        <dbReference type="SMART" id="SM00121"/>
    </source>
</evidence>
<feature type="domain" description="IGFBP N-terminal" evidence="6">
    <location>
        <begin position="23"/>
        <end position="96"/>
    </location>
</feature>
<dbReference type="PANTHER" id="PTHR14186">
    <property type="entry name" value="INSULIN-LIKE GROWTH FACTOR BINDING PROTEIN-RELATED"/>
    <property type="match status" value="1"/>
</dbReference>
<dbReference type="InterPro" id="IPR009030">
    <property type="entry name" value="Growth_fac_rcpt_cys_sf"/>
</dbReference>
<keyword evidence="8" id="KW-1185">Reference proteome</keyword>
<dbReference type="SUPFAM" id="SSF57184">
    <property type="entry name" value="Growth factor receptor domain"/>
    <property type="match status" value="1"/>
</dbReference>
<keyword evidence="2" id="KW-0964">Secreted</keyword>
<dbReference type="GO" id="GO:0009966">
    <property type="term" value="P:regulation of signal transduction"/>
    <property type="evidence" value="ECO:0007669"/>
    <property type="project" value="TreeGrafter"/>
</dbReference>
<organism evidence="7 8">
    <name type="scientific">Oopsacas minuta</name>
    <dbReference type="NCBI Taxonomy" id="111878"/>
    <lineage>
        <taxon>Eukaryota</taxon>
        <taxon>Metazoa</taxon>
        <taxon>Porifera</taxon>
        <taxon>Hexactinellida</taxon>
        <taxon>Hexasterophora</taxon>
        <taxon>Lyssacinosida</taxon>
        <taxon>Leucopsacidae</taxon>
        <taxon>Oopsacas</taxon>
    </lineage>
</organism>
<reference evidence="7 8" key="1">
    <citation type="journal article" date="2023" name="BMC Biol.">
        <title>The compact genome of the sponge Oopsacas minuta (Hexactinellida) is lacking key metazoan core genes.</title>
        <authorList>
            <person name="Santini S."/>
            <person name="Schenkelaars Q."/>
            <person name="Jourda C."/>
            <person name="Duchesne M."/>
            <person name="Belahbib H."/>
            <person name="Rocher C."/>
            <person name="Selva M."/>
            <person name="Riesgo A."/>
            <person name="Vervoort M."/>
            <person name="Leys S.P."/>
            <person name="Kodjabachian L."/>
            <person name="Le Bivic A."/>
            <person name="Borchiellini C."/>
            <person name="Claverie J.M."/>
            <person name="Renard E."/>
        </authorList>
    </citation>
    <scope>NUCLEOTIDE SEQUENCE [LARGE SCALE GENOMIC DNA]</scope>
    <source>
        <strain evidence="7">SPO-2</strain>
    </source>
</reference>
<dbReference type="SMART" id="SM00121">
    <property type="entry name" value="IB"/>
    <property type="match status" value="1"/>
</dbReference>
<evidence type="ECO:0000256" key="2">
    <source>
        <dbReference type="ARBA" id="ARBA00022525"/>
    </source>
</evidence>
<evidence type="ECO:0000313" key="7">
    <source>
        <dbReference type="EMBL" id="KAI6654971.1"/>
    </source>
</evidence>
<dbReference type="GO" id="GO:0005576">
    <property type="term" value="C:extracellular region"/>
    <property type="evidence" value="ECO:0007669"/>
    <property type="project" value="UniProtKB-SubCell"/>
</dbReference>
<dbReference type="GO" id="GO:0001558">
    <property type="term" value="P:regulation of cell growth"/>
    <property type="evidence" value="ECO:0007669"/>
    <property type="project" value="InterPro"/>
</dbReference>
<dbReference type="GO" id="GO:0005520">
    <property type="term" value="F:insulin-like growth factor binding"/>
    <property type="evidence" value="ECO:0007669"/>
    <property type="project" value="InterPro"/>
</dbReference>
<dbReference type="InterPro" id="IPR000867">
    <property type="entry name" value="IGFBP-like"/>
</dbReference>
<feature type="chain" id="PRO_5043944650" evidence="5">
    <location>
        <begin position="23"/>
        <end position="168"/>
    </location>
</feature>